<evidence type="ECO:0000313" key="6">
    <source>
        <dbReference type="EMBL" id="PMS35450.1"/>
    </source>
</evidence>
<dbReference type="PROSITE" id="PS50850">
    <property type="entry name" value="MFS"/>
    <property type="match status" value="1"/>
</dbReference>
<dbReference type="InterPro" id="IPR011701">
    <property type="entry name" value="MFS"/>
</dbReference>
<feature type="transmembrane region" description="Helical" evidence="4">
    <location>
        <begin position="324"/>
        <end position="344"/>
    </location>
</feature>
<evidence type="ECO:0000256" key="3">
    <source>
        <dbReference type="ARBA" id="ARBA00023136"/>
    </source>
</evidence>
<proteinExistence type="predicted"/>
<feature type="domain" description="Major facilitator superfamily (MFS) profile" evidence="5">
    <location>
        <begin position="23"/>
        <end position="412"/>
    </location>
</feature>
<feature type="transmembrane region" description="Helical" evidence="4">
    <location>
        <begin position="88"/>
        <end position="105"/>
    </location>
</feature>
<keyword evidence="2 4" id="KW-1133">Transmembrane helix</keyword>
<feature type="transmembrane region" description="Helical" evidence="4">
    <location>
        <begin position="21"/>
        <end position="45"/>
    </location>
</feature>
<dbReference type="EMBL" id="PNYC01000011">
    <property type="protein sequence ID" value="PMS35450.1"/>
    <property type="molecule type" value="Genomic_DNA"/>
</dbReference>
<name>A0A2N7X1F8_9BURK</name>
<feature type="transmembrane region" description="Helical" evidence="4">
    <location>
        <begin position="297"/>
        <end position="318"/>
    </location>
</feature>
<evidence type="ECO:0000259" key="5">
    <source>
        <dbReference type="PROSITE" id="PS50850"/>
    </source>
</evidence>
<dbReference type="OrthoDB" id="9773404at2"/>
<gene>
    <name evidence="6" type="ORF">C0Z20_18365</name>
</gene>
<feature type="transmembrane region" description="Helical" evidence="4">
    <location>
        <begin position="176"/>
        <end position="197"/>
    </location>
</feature>
<feature type="transmembrane region" description="Helical" evidence="4">
    <location>
        <begin position="149"/>
        <end position="170"/>
    </location>
</feature>
<protein>
    <submittedName>
        <fullName evidence="6">MFS transporter</fullName>
    </submittedName>
</protein>
<dbReference type="InterPro" id="IPR020846">
    <property type="entry name" value="MFS_dom"/>
</dbReference>
<dbReference type="GO" id="GO:0022857">
    <property type="term" value="F:transmembrane transporter activity"/>
    <property type="evidence" value="ECO:0007669"/>
    <property type="project" value="InterPro"/>
</dbReference>
<keyword evidence="7" id="KW-1185">Reference proteome</keyword>
<dbReference type="RefSeq" id="WP_018442531.1">
    <property type="nucleotide sequence ID" value="NZ_KB890187.1"/>
</dbReference>
<evidence type="ECO:0000256" key="2">
    <source>
        <dbReference type="ARBA" id="ARBA00022989"/>
    </source>
</evidence>
<comment type="caution">
    <text evidence="6">The sequence shown here is derived from an EMBL/GenBank/DDBJ whole genome shotgun (WGS) entry which is preliminary data.</text>
</comment>
<accession>A0A2N7X1F8</accession>
<feature type="transmembrane region" description="Helical" evidence="4">
    <location>
        <begin position="218"/>
        <end position="241"/>
    </location>
</feature>
<dbReference type="AlphaFoldDB" id="A0A2N7X1F8"/>
<feature type="transmembrane region" description="Helical" evidence="4">
    <location>
        <begin position="57"/>
        <end position="81"/>
    </location>
</feature>
<feature type="transmembrane region" description="Helical" evidence="4">
    <location>
        <begin position="261"/>
        <end position="285"/>
    </location>
</feature>
<dbReference type="CDD" id="cd17475">
    <property type="entry name" value="MFS_MT3072_like"/>
    <property type="match status" value="1"/>
</dbReference>
<dbReference type="InterPro" id="IPR052952">
    <property type="entry name" value="MFS-Transporter"/>
</dbReference>
<organism evidence="6 7">
    <name type="scientific">Trinickia symbiotica</name>
    <dbReference type="NCBI Taxonomy" id="863227"/>
    <lineage>
        <taxon>Bacteria</taxon>
        <taxon>Pseudomonadati</taxon>
        <taxon>Pseudomonadota</taxon>
        <taxon>Betaproteobacteria</taxon>
        <taxon>Burkholderiales</taxon>
        <taxon>Burkholderiaceae</taxon>
        <taxon>Trinickia</taxon>
    </lineage>
</organism>
<dbReference type="PANTHER" id="PTHR23527">
    <property type="entry name" value="BLL3282 PROTEIN"/>
    <property type="match status" value="1"/>
</dbReference>
<evidence type="ECO:0000256" key="4">
    <source>
        <dbReference type="SAM" id="Phobius"/>
    </source>
</evidence>
<keyword evidence="1 4" id="KW-0812">Transmembrane</keyword>
<feature type="transmembrane region" description="Helical" evidence="4">
    <location>
        <begin position="387"/>
        <end position="405"/>
    </location>
</feature>
<sequence length="416" mass="43955">MNHNSQHAAGRSFASSGAYRWIVLAVAAFAQTTASITAQGIYTLIPPLQKAFHLTEATAALAVSALNGGQVVTMLMLGWLIDRFGERYVVAFTMVLMGLAAFAGSALSTSFAVLLMFFALIGTSYASVQPGGTRAILRWFPPHERGMATGIRQAGLPLGTALAAMALPLFATVHGWSMALTIQGAISIVGGILFAVLHRDEREMQGAPAAAPPKFATAVKLVAAHSAVWPVMAAGAVMATFQYTFATHAIPFVTARFHYSTIAAGLLFSVSQWLGIVGRIGLAWVSDKFWPTKRIRSLGFSMAVCIAATVALLAMPAGTTNATLTAVFCVLGLFGVGWYPLYLLQLAEMAPKSVMASTISFSMTINMVAISIMPPIFGVIVDRFDYVAAWTVLALIVAAGIAVLWKGAAVAERAYP</sequence>
<feature type="transmembrane region" description="Helical" evidence="4">
    <location>
        <begin position="356"/>
        <end position="381"/>
    </location>
</feature>
<evidence type="ECO:0000256" key="1">
    <source>
        <dbReference type="ARBA" id="ARBA00022692"/>
    </source>
</evidence>
<dbReference type="STRING" id="863227.GCA_000373005_03932"/>
<feature type="transmembrane region" description="Helical" evidence="4">
    <location>
        <begin position="111"/>
        <end position="128"/>
    </location>
</feature>
<dbReference type="Proteomes" id="UP000235777">
    <property type="component" value="Unassembled WGS sequence"/>
</dbReference>
<dbReference type="InterPro" id="IPR036259">
    <property type="entry name" value="MFS_trans_sf"/>
</dbReference>
<reference evidence="6 7" key="1">
    <citation type="submission" date="2018-01" db="EMBL/GenBank/DDBJ databases">
        <title>Whole genome analyses suggest that Burkholderia sensu lato contains two further novel genera in the rhizoxinica-symbiotica group Mycetohabitans gen. nov., and Trinickia gen. nov.: implications for the evolution of diazotrophy and nodulation in the Burkholderiaceae.</title>
        <authorList>
            <person name="Estrada-de los Santos P."/>
            <person name="Palmer M."/>
            <person name="Chavez-Ramirez B."/>
            <person name="Beukes C."/>
            <person name="Steenkamp E.T."/>
            <person name="Hirsch A.M."/>
            <person name="Manyaka P."/>
            <person name="Maluk M."/>
            <person name="Lafos M."/>
            <person name="Crook M."/>
            <person name="Gross E."/>
            <person name="Simon M.F."/>
            <person name="Bueno dos Reis Junior F."/>
            <person name="Poole P.S."/>
            <person name="Venter S.N."/>
            <person name="James E.K."/>
        </authorList>
    </citation>
    <scope>NUCLEOTIDE SEQUENCE [LARGE SCALE GENOMIC DNA]</scope>
    <source>
        <strain evidence="6 7">JPY 581</strain>
    </source>
</reference>
<dbReference type="SUPFAM" id="SSF103473">
    <property type="entry name" value="MFS general substrate transporter"/>
    <property type="match status" value="1"/>
</dbReference>
<dbReference type="PANTHER" id="PTHR23527:SF1">
    <property type="entry name" value="BLL3282 PROTEIN"/>
    <property type="match status" value="1"/>
</dbReference>
<evidence type="ECO:0000313" key="7">
    <source>
        <dbReference type="Proteomes" id="UP000235777"/>
    </source>
</evidence>
<dbReference type="Gene3D" id="1.20.1250.20">
    <property type="entry name" value="MFS general substrate transporter like domains"/>
    <property type="match status" value="2"/>
</dbReference>
<keyword evidence="3 4" id="KW-0472">Membrane</keyword>
<dbReference type="Pfam" id="PF07690">
    <property type="entry name" value="MFS_1"/>
    <property type="match status" value="1"/>
</dbReference>